<evidence type="ECO:0000313" key="7">
    <source>
        <dbReference type="EMBL" id="MBH5333809.1"/>
    </source>
</evidence>
<keyword evidence="2 4" id="KW-0238">DNA-binding</keyword>
<gene>
    <name evidence="7" type="ORF">IHE55_02905</name>
</gene>
<comment type="caution">
    <text evidence="7">The sequence shown here is derived from an EMBL/GenBank/DDBJ whole genome shotgun (WGS) entry which is preliminary data.</text>
</comment>
<name>A0ABS0NF46_9ACTN</name>
<evidence type="ECO:0000256" key="1">
    <source>
        <dbReference type="ARBA" id="ARBA00023015"/>
    </source>
</evidence>
<dbReference type="InterPro" id="IPR009057">
    <property type="entry name" value="Homeodomain-like_sf"/>
</dbReference>
<keyword evidence="8" id="KW-1185">Reference proteome</keyword>
<reference evidence="7 8" key="1">
    <citation type="submission" date="2020-09" db="EMBL/GenBank/DDBJ databases">
        <title>Biosynthesis of the nuclear factor of activated T cells inhibitor NFAT-133 and its congeners in Streptomyces pactum.</title>
        <authorList>
            <person name="Zhou W."/>
            <person name="Posri P."/>
            <person name="Abugrain M.E."/>
            <person name="Weisberg A.J."/>
            <person name="Chang J.H."/>
            <person name="Mahmud T."/>
        </authorList>
    </citation>
    <scope>NUCLEOTIDE SEQUENCE [LARGE SCALE GENOMIC DNA]</scope>
    <source>
        <strain evidence="7 8">ATCC 27456</strain>
    </source>
</reference>
<dbReference type="InterPro" id="IPR036271">
    <property type="entry name" value="Tet_transcr_reg_TetR-rel_C_sf"/>
</dbReference>
<keyword evidence="1" id="KW-0805">Transcription regulation</keyword>
<dbReference type="Proteomes" id="UP000807371">
    <property type="component" value="Unassembled WGS sequence"/>
</dbReference>
<dbReference type="RefSeq" id="WP_197987579.1">
    <property type="nucleotide sequence ID" value="NZ_JACYXC010000001.1"/>
</dbReference>
<dbReference type="Pfam" id="PF00440">
    <property type="entry name" value="TetR_N"/>
    <property type="match status" value="1"/>
</dbReference>
<evidence type="ECO:0000256" key="2">
    <source>
        <dbReference type="ARBA" id="ARBA00023125"/>
    </source>
</evidence>
<dbReference type="SUPFAM" id="SSF48498">
    <property type="entry name" value="Tetracyclin repressor-like, C-terminal domain"/>
    <property type="match status" value="1"/>
</dbReference>
<organism evidence="7 8">
    <name type="scientific">Streptomyces pactum</name>
    <dbReference type="NCBI Taxonomy" id="68249"/>
    <lineage>
        <taxon>Bacteria</taxon>
        <taxon>Bacillati</taxon>
        <taxon>Actinomycetota</taxon>
        <taxon>Actinomycetes</taxon>
        <taxon>Kitasatosporales</taxon>
        <taxon>Streptomycetaceae</taxon>
        <taxon>Streptomyces</taxon>
    </lineage>
</organism>
<dbReference type="PANTHER" id="PTHR30055">
    <property type="entry name" value="HTH-TYPE TRANSCRIPTIONAL REGULATOR RUTR"/>
    <property type="match status" value="1"/>
</dbReference>
<dbReference type="PANTHER" id="PTHR30055:SF234">
    <property type="entry name" value="HTH-TYPE TRANSCRIPTIONAL REGULATOR BETI"/>
    <property type="match status" value="1"/>
</dbReference>
<dbReference type="InterPro" id="IPR049445">
    <property type="entry name" value="TetR_SbtR-like_C"/>
</dbReference>
<protein>
    <submittedName>
        <fullName evidence="7">TetR/AcrR family transcriptional regulator</fullName>
    </submittedName>
</protein>
<dbReference type="SUPFAM" id="SSF46689">
    <property type="entry name" value="Homeodomain-like"/>
    <property type="match status" value="1"/>
</dbReference>
<evidence type="ECO:0000256" key="3">
    <source>
        <dbReference type="ARBA" id="ARBA00023163"/>
    </source>
</evidence>
<dbReference type="EMBL" id="JACYXC010000001">
    <property type="protein sequence ID" value="MBH5333809.1"/>
    <property type="molecule type" value="Genomic_DNA"/>
</dbReference>
<feature type="DNA-binding region" description="H-T-H motif" evidence="4">
    <location>
        <begin position="31"/>
        <end position="50"/>
    </location>
</feature>
<dbReference type="InterPro" id="IPR001647">
    <property type="entry name" value="HTH_TetR"/>
</dbReference>
<evidence type="ECO:0000256" key="5">
    <source>
        <dbReference type="SAM" id="MobiDB-lite"/>
    </source>
</evidence>
<dbReference type="Pfam" id="PF21597">
    <property type="entry name" value="TetR_C_43"/>
    <property type="match status" value="1"/>
</dbReference>
<dbReference type="InterPro" id="IPR050109">
    <property type="entry name" value="HTH-type_TetR-like_transc_reg"/>
</dbReference>
<proteinExistence type="predicted"/>
<feature type="region of interest" description="Disordered" evidence="5">
    <location>
        <begin position="186"/>
        <end position="212"/>
    </location>
</feature>
<dbReference type="PROSITE" id="PS50977">
    <property type="entry name" value="HTH_TETR_2"/>
    <property type="match status" value="1"/>
</dbReference>
<keyword evidence="3" id="KW-0804">Transcription</keyword>
<dbReference type="Gene3D" id="1.10.357.10">
    <property type="entry name" value="Tetracycline Repressor, domain 2"/>
    <property type="match status" value="1"/>
</dbReference>
<feature type="domain" description="HTH tetR-type" evidence="6">
    <location>
        <begin position="9"/>
        <end position="68"/>
    </location>
</feature>
<dbReference type="PRINTS" id="PR00455">
    <property type="entry name" value="HTHTETR"/>
</dbReference>
<accession>A0ABS0NF46</accession>
<evidence type="ECO:0000259" key="6">
    <source>
        <dbReference type="PROSITE" id="PS50977"/>
    </source>
</evidence>
<evidence type="ECO:0000256" key="4">
    <source>
        <dbReference type="PROSITE-ProRule" id="PRU00335"/>
    </source>
</evidence>
<sequence length="212" mass="22694">MTGQRSDARRNYRRILAAAEAEVAAHGADASQEQIARAAGVGSATLRRHFPTRRALLEAVFQERIEVLCEHAHRLSAAEDSRTALLEWLRALVDYAVSARGFADTLSYEPPTEEPSPHSCGSRIEAAGNPLLQRAVRDQAVAPHVTFHDLLTLAVGIALATEHHQDPVTQAGRLFRLAVEGFSPEHGIPGMPRNSGSAAPVTESLPTGGAAC</sequence>
<evidence type="ECO:0000313" key="8">
    <source>
        <dbReference type="Proteomes" id="UP000807371"/>
    </source>
</evidence>